<dbReference type="EMBL" id="CP030750">
    <property type="protein sequence ID" value="AXA25025.1"/>
    <property type="molecule type" value="Genomic_DNA"/>
</dbReference>
<protein>
    <submittedName>
        <fullName evidence="1">Uncharacterized protein</fullName>
    </submittedName>
</protein>
<accession>A0AAD0PET3</accession>
<dbReference type="Proteomes" id="UP000251617">
    <property type="component" value="Chromosome"/>
</dbReference>
<evidence type="ECO:0000313" key="1">
    <source>
        <dbReference type="EMBL" id="AXA25025.1"/>
    </source>
</evidence>
<sequence>MSDQIVPLSSDSTRFVFRSCYATVLSRVDARYDVRGYLLAQMVKLCLQNRGRLPRVSRDFYTQYAQAEAIAFLEMCVTHLLFGPAGRFSPQEYHYQADAYSEPA</sequence>
<reference evidence="1 2" key="1">
    <citation type="submission" date="2018-06" db="EMBL/GenBank/DDBJ databases">
        <title>The genome of Pseudomonas putida NX-1, a lignin degrader.</title>
        <authorList>
            <person name="Xu Z."/>
        </authorList>
    </citation>
    <scope>NUCLEOTIDE SEQUENCE [LARGE SCALE GENOMIC DNA]</scope>
    <source>
        <strain evidence="1 2">NX-1</strain>
    </source>
</reference>
<name>A0AAD0PET3_PSEPU</name>
<organism evidence="1 2">
    <name type="scientific">Pseudomonas putida</name>
    <name type="common">Arthrobacter siderocapsulatus</name>
    <dbReference type="NCBI Taxonomy" id="303"/>
    <lineage>
        <taxon>Bacteria</taxon>
        <taxon>Pseudomonadati</taxon>
        <taxon>Pseudomonadota</taxon>
        <taxon>Gammaproteobacteria</taxon>
        <taxon>Pseudomonadales</taxon>
        <taxon>Pseudomonadaceae</taxon>
        <taxon>Pseudomonas</taxon>
    </lineage>
</organism>
<evidence type="ECO:0000313" key="2">
    <source>
        <dbReference type="Proteomes" id="UP000251617"/>
    </source>
</evidence>
<proteinExistence type="predicted"/>
<dbReference type="AlphaFoldDB" id="A0AAD0PET3"/>
<gene>
    <name evidence="1" type="ORF">C1S65_13175</name>
</gene>